<feature type="transmembrane region" description="Helical" evidence="6">
    <location>
        <begin position="42"/>
        <end position="63"/>
    </location>
</feature>
<evidence type="ECO:0000256" key="5">
    <source>
        <dbReference type="ARBA" id="ARBA00023136"/>
    </source>
</evidence>
<feature type="transmembrane region" description="Helical" evidence="6">
    <location>
        <begin position="84"/>
        <end position="106"/>
    </location>
</feature>
<keyword evidence="5 6" id="KW-0472">Membrane</keyword>
<dbReference type="Proteomes" id="UP000244906">
    <property type="component" value="Unassembled WGS sequence"/>
</dbReference>
<dbReference type="EMBL" id="QDDL01000005">
    <property type="protein sequence ID" value="PVZ68432.1"/>
    <property type="molecule type" value="Genomic_DNA"/>
</dbReference>
<comment type="subcellular location">
    <subcellularLocation>
        <location evidence="1">Cell membrane</location>
        <topology evidence="1">Multi-pass membrane protein</topology>
    </subcellularLocation>
</comment>
<keyword evidence="3 6" id="KW-0812">Transmembrane</keyword>
<keyword evidence="4 6" id="KW-1133">Transmembrane helix</keyword>
<evidence type="ECO:0000256" key="6">
    <source>
        <dbReference type="SAM" id="Phobius"/>
    </source>
</evidence>
<evidence type="ECO:0000256" key="1">
    <source>
        <dbReference type="ARBA" id="ARBA00004651"/>
    </source>
</evidence>
<evidence type="ECO:0000256" key="4">
    <source>
        <dbReference type="ARBA" id="ARBA00022989"/>
    </source>
</evidence>
<evidence type="ECO:0000256" key="3">
    <source>
        <dbReference type="ARBA" id="ARBA00022692"/>
    </source>
</evidence>
<dbReference type="PANTHER" id="PTHR35007:SF2">
    <property type="entry name" value="PILUS ASSEMBLE PROTEIN"/>
    <property type="match status" value="1"/>
</dbReference>
<accession>A0A2V1GT19</accession>
<dbReference type="InterPro" id="IPR042094">
    <property type="entry name" value="T2SS_GspF_sf"/>
</dbReference>
<dbReference type="AlphaFoldDB" id="A0A2V1GT19"/>
<dbReference type="InterPro" id="IPR018076">
    <property type="entry name" value="T2SS_GspF_dom"/>
</dbReference>
<gene>
    <name evidence="8" type="ORF">DC094_12920</name>
</gene>
<dbReference type="PANTHER" id="PTHR35007">
    <property type="entry name" value="INTEGRAL MEMBRANE PROTEIN-RELATED"/>
    <property type="match status" value="1"/>
</dbReference>
<comment type="caution">
    <text evidence="8">The sequence shown here is derived from an EMBL/GenBank/DDBJ whole genome shotgun (WGS) entry which is preliminary data.</text>
</comment>
<organism evidence="8 9">
    <name type="scientific">Pelagibaculum spongiae</name>
    <dbReference type="NCBI Taxonomy" id="2080658"/>
    <lineage>
        <taxon>Bacteria</taxon>
        <taxon>Pseudomonadati</taxon>
        <taxon>Pseudomonadota</taxon>
        <taxon>Gammaproteobacteria</taxon>
        <taxon>Oceanospirillales</taxon>
        <taxon>Pelagibaculum</taxon>
    </lineage>
</organism>
<dbReference type="Gene3D" id="1.20.81.30">
    <property type="entry name" value="Type II secretion system (T2SS), domain F"/>
    <property type="match status" value="1"/>
</dbReference>
<keyword evidence="2" id="KW-1003">Cell membrane</keyword>
<reference evidence="8 9" key="1">
    <citation type="submission" date="2018-04" db="EMBL/GenBank/DDBJ databases">
        <title>Thalassorhabdus spongiae gen. nov., sp. nov., isolated from a marine sponge in South-West Iceland.</title>
        <authorList>
            <person name="Knobloch S."/>
            <person name="Daussin A."/>
            <person name="Johannsson R."/>
            <person name="Marteinsson V.T."/>
        </authorList>
    </citation>
    <scope>NUCLEOTIDE SEQUENCE [LARGE SCALE GENOMIC DNA]</scope>
    <source>
        <strain evidence="8 9">Hp12</strain>
    </source>
</reference>
<evidence type="ECO:0000313" key="9">
    <source>
        <dbReference type="Proteomes" id="UP000244906"/>
    </source>
</evidence>
<evidence type="ECO:0000259" key="7">
    <source>
        <dbReference type="Pfam" id="PF00482"/>
    </source>
</evidence>
<dbReference type="OrthoDB" id="9810662at2"/>
<sequence>MMFMLLLPLAIVLLVVAITQTAAGIKREDRQYLDPLSGKMRLIWPLVRFFSHYVGDFLPVELIERLNKKLNRAGMRYLMSPEQLVGLQMTSALLVMLVCWLCLAMLEISDPLLLGLAALLGYFMPMLSINDLRNKREKQMIKALPTYLDFLTMAIQAGMNFSGAIIQAVEKGPDGPLKSEFSKVVRDTRAGMSRPDALRAMANRLDMGPVTTFVNAVLQAEKSGASVGETLKIQADQRRTERFQIAEKQAMQAPVKLIFPLVAFIFPVTFIIIFFPIGMMLLESF</sequence>
<dbReference type="GO" id="GO:0005886">
    <property type="term" value="C:plasma membrane"/>
    <property type="evidence" value="ECO:0007669"/>
    <property type="project" value="UniProtKB-SubCell"/>
</dbReference>
<evidence type="ECO:0000313" key="8">
    <source>
        <dbReference type="EMBL" id="PVZ68432.1"/>
    </source>
</evidence>
<protein>
    <submittedName>
        <fullName evidence="8">Secretion system protein F</fullName>
    </submittedName>
</protein>
<evidence type="ECO:0000256" key="2">
    <source>
        <dbReference type="ARBA" id="ARBA00022475"/>
    </source>
</evidence>
<feature type="transmembrane region" description="Helical" evidence="6">
    <location>
        <begin position="257"/>
        <end position="282"/>
    </location>
</feature>
<feature type="domain" description="Type II secretion system protein GspF" evidence="7">
    <location>
        <begin position="148"/>
        <end position="274"/>
    </location>
</feature>
<feature type="transmembrane region" description="Helical" evidence="6">
    <location>
        <begin position="112"/>
        <end position="132"/>
    </location>
</feature>
<name>A0A2V1GT19_9GAMM</name>
<dbReference type="Pfam" id="PF00482">
    <property type="entry name" value="T2SSF"/>
    <property type="match status" value="1"/>
</dbReference>
<proteinExistence type="predicted"/>
<keyword evidence="9" id="KW-1185">Reference proteome</keyword>